<keyword evidence="3" id="KW-1185">Reference proteome</keyword>
<dbReference type="InterPro" id="IPR045518">
    <property type="entry name" value="2EXR"/>
</dbReference>
<name>A0A194X2G9_MOLSC</name>
<feature type="domain" description="2EXR" evidence="1">
    <location>
        <begin position="15"/>
        <end position="127"/>
    </location>
</feature>
<dbReference type="Pfam" id="PF20150">
    <property type="entry name" value="2EXR"/>
    <property type="match status" value="1"/>
</dbReference>
<organism evidence="2 3">
    <name type="scientific">Mollisia scopiformis</name>
    <name type="common">Conifer needle endophyte fungus</name>
    <name type="synonym">Phialocephala scopiformis</name>
    <dbReference type="NCBI Taxonomy" id="149040"/>
    <lineage>
        <taxon>Eukaryota</taxon>
        <taxon>Fungi</taxon>
        <taxon>Dikarya</taxon>
        <taxon>Ascomycota</taxon>
        <taxon>Pezizomycotina</taxon>
        <taxon>Leotiomycetes</taxon>
        <taxon>Helotiales</taxon>
        <taxon>Mollisiaceae</taxon>
        <taxon>Mollisia</taxon>
    </lineage>
</organism>
<accession>A0A194X2G9</accession>
<dbReference type="AlphaFoldDB" id="A0A194X2G9"/>
<evidence type="ECO:0000259" key="1">
    <source>
        <dbReference type="Pfam" id="PF20150"/>
    </source>
</evidence>
<dbReference type="EMBL" id="KQ947420">
    <property type="protein sequence ID" value="KUJ14204.1"/>
    <property type="molecule type" value="Genomic_DNA"/>
</dbReference>
<sequence>MNQHQADSEGEVRKFTCFPRFPEEIKRMIWKWSLAPRVVEVKFDCGGPPWRPYSESIVLYNSCETNPTHSGAPELKKEKCFYTITRTPVALEVCQDSRNAVLLFYPLSFGSVWYHPRIRFNFSLDTLYLDEDFYKVSPLFFSILNNEETTKLRYLALDYDSDGVRPGCGSYLKDKNFSKLIQRSVEGLKALRELIMVQQVQYWVAEAEFDVPGGHFDNRRDLEFDRTYLHETMLPFLKGRFPELRPWTEDWNVCKQTVLLGWRDSMIWYWKNDEGTEGGKCEKASDYQVPWK</sequence>
<dbReference type="KEGG" id="psco:LY89DRAFT_132035"/>
<dbReference type="PANTHER" id="PTHR35910:SF6">
    <property type="entry name" value="2EXR DOMAIN-CONTAINING PROTEIN"/>
    <property type="match status" value="1"/>
</dbReference>
<evidence type="ECO:0000313" key="2">
    <source>
        <dbReference type="EMBL" id="KUJ14204.1"/>
    </source>
</evidence>
<gene>
    <name evidence="2" type="ORF">LY89DRAFT_132035</name>
</gene>
<evidence type="ECO:0000313" key="3">
    <source>
        <dbReference type="Proteomes" id="UP000070700"/>
    </source>
</evidence>
<dbReference type="Proteomes" id="UP000070700">
    <property type="component" value="Unassembled WGS sequence"/>
</dbReference>
<dbReference type="RefSeq" id="XP_018068559.1">
    <property type="nucleotide sequence ID" value="XM_018205247.1"/>
</dbReference>
<proteinExistence type="predicted"/>
<protein>
    <recommendedName>
        <fullName evidence="1">2EXR domain-containing protein</fullName>
    </recommendedName>
</protein>
<dbReference type="GeneID" id="28814973"/>
<dbReference type="PANTHER" id="PTHR35910">
    <property type="entry name" value="2EXR DOMAIN-CONTAINING PROTEIN"/>
    <property type="match status" value="1"/>
</dbReference>
<reference evidence="2 3" key="1">
    <citation type="submission" date="2015-10" db="EMBL/GenBank/DDBJ databases">
        <title>Full genome of DAOMC 229536 Phialocephala scopiformis, a fungal endophyte of spruce producing the potent anti-insectan compound rugulosin.</title>
        <authorList>
            <consortium name="DOE Joint Genome Institute"/>
            <person name="Walker A.K."/>
            <person name="Frasz S.L."/>
            <person name="Seifert K.A."/>
            <person name="Miller J.D."/>
            <person name="Mondo S.J."/>
            <person name="Labutti K."/>
            <person name="Lipzen A."/>
            <person name="Dockter R."/>
            <person name="Kennedy M."/>
            <person name="Grigoriev I.V."/>
            <person name="Spatafora J.W."/>
        </authorList>
    </citation>
    <scope>NUCLEOTIDE SEQUENCE [LARGE SCALE GENOMIC DNA]</scope>
    <source>
        <strain evidence="2 3">CBS 120377</strain>
    </source>
</reference>
<dbReference type="InParanoid" id="A0A194X2G9"/>
<dbReference type="OrthoDB" id="3473305at2759"/>